<evidence type="ECO:0000256" key="1">
    <source>
        <dbReference type="SAM" id="Phobius"/>
    </source>
</evidence>
<dbReference type="EMBL" id="CP014352">
    <property type="protein sequence ID" value="AMS06514.1"/>
    <property type="molecule type" value="Genomic_DNA"/>
</dbReference>
<dbReference type="KEGG" id="aaci:ASQ49_00225"/>
<evidence type="ECO:0000313" key="2">
    <source>
        <dbReference type="EMBL" id="AMS06514.1"/>
    </source>
</evidence>
<feature type="transmembrane region" description="Helical" evidence="1">
    <location>
        <begin position="49"/>
        <end position="68"/>
    </location>
</feature>
<dbReference type="Proteomes" id="UP000075221">
    <property type="component" value="Chromosome"/>
</dbReference>
<evidence type="ECO:0000313" key="3">
    <source>
        <dbReference type="EMBL" id="AOZ47959.1"/>
    </source>
</evidence>
<proteinExistence type="predicted"/>
<feature type="transmembrane region" description="Helical" evidence="1">
    <location>
        <begin position="20"/>
        <end position="42"/>
    </location>
</feature>
<organism evidence="2 4">
    <name type="scientific">Acidipropionibacterium acidipropionici</name>
    <dbReference type="NCBI Taxonomy" id="1748"/>
    <lineage>
        <taxon>Bacteria</taxon>
        <taxon>Bacillati</taxon>
        <taxon>Actinomycetota</taxon>
        <taxon>Actinomycetes</taxon>
        <taxon>Propionibacteriales</taxon>
        <taxon>Propionibacteriaceae</taxon>
        <taxon>Acidipropionibacterium</taxon>
    </lineage>
</organism>
<dbReference type="RefSeq" id="WP_027588384.1">
    <property type="nucleotide sequence ID" value="NZ_CP013126.1"/>
</dbReference>
<accession>A0A142KK76</accession>
<reference evidence="3 5" key="1">
    <citation type="journal article" date="2016" name="Plant Dis.">
        <title>Improved production of propionic acid using genome shuffling.</title>
        <authorList>
            <person name="Luna-Flores C.H."/>
            <person name="Palfreyman R.W."/>
            <person name="Kromer J.O."/>
            <person name="Nielsen L.K."/>
            <person name="Marcellin E."/>
        </authorList>
    </citation>
    <scope>NUCLEOTIDE SEQUENCE [LARGE SCALE GENOMIC DNA]</scope>
    <source>
        <strain evidence="3 5">F3E8</strain>
    </source>
</reference>
<evidence type="ECO:0000313" key="4">
    <source>
        <dbReference type="Proteomes" id="UP000075221"/>
    </source>
</evidence>
<reference evidence="2 4" key="2">
    <citation type="submission" date="2016-02" db="EMBL/GenBank/DDBJ databases">
        <title>Complete Genome Sequence of Propionibacterium acidipropionici ATCC 55737.</title>
        <authorList>
            <person name="Luna Flores C.H."/>
            <person name="Nielsen L.K."/>
            <person name="Marcellin E."/>
        </authorList>
    </citation>
    <scope>NUCLEOTIDE SEQUENCE [LARGE SCALE GENOMIC DNA]</scope>
    <source>
        <strain evidence="2 4">ATCC 55737</strain>
    </source>
</reference>
<keyword evidence="5" id="KW-1185">Reference proteome</keyword>
<keyword evidence="1" id="KW-0472">Membrane</keyword>
<keyword evidence="1" id="KW-1133">Transmembrane helix</keyword>
<gene>
    <name evidence="3" type="ORF">A8L58_16135</name>
    <name evidence="2" type="ORF">AXH35_14680</name>
</gene>
<dbReference type="Proteomes" id="UP000178666">
    <property type="component" value="Chromosome"/>
</dbReference>
<dbReference type="GeneID" id="88083499"/>
<name>A0A142KK76_9ACTN</name>
<dbReference type="EMBL" id="CP015970">
    <property type="protein sequence ID" value="AOZ47959.1"/>
    <property type="molecule type" value="Genomic_DNA"/>
</dbReference>
<dbReference type="OrthoDB" id="9956857at2"/>
<evidence type="ECO:0000313" key="5">
    <source>
        <dbReference type="Proteomes" id="UP000178666"/>
    </source>
</evidence>
<dbReference type="AlphaFoldDB" id="A0A142KK76"/>
<keyword evidence="1" id="KW-0812">Transmembrane</keyword>
<protein>
    <submittedName>
        <fullName evidence="2">Uncharacterized protein</fullName>
    </submittedName>
</protein>
<sequence length="76" mass="7853">MTAITLDKSFTEDLTRDKGFNTTAASVIALGISLVLAIAGIVVSSDLMVIIGGFLAVAAAITLAWSTVDLSEEPRV</sequence>